<dbReference type="InterPro" id="IPR015422">
    <property type="entry name" value="PyrdxlP-dep_Trfase_small"/>
</dbReference>
<dbReference type="InterPro" id="IPR051326">
    <property type="entry name" value="Kynurenine-oxoglutarate_AT"/>
</dbReference>
<comment type="caution">
    <text evidence="7">The sequence shown here is derived from an EMBL/GenBank/DDBJ whole genome shotgun (WGS) entry which is preliminary data.</text>
</comment>
<dbReference type="Proteomes" id="UP000305848">
    <property type="component" value="Unassembled WGS sequence"/>
</dbReference>
<keyword evidence="3 7" id="KW-0032">Aminotransferase</keyword>
<dbReference type="SUPFAM" id="SSF53383">
    <property type="entry name" value="PLP-dependent transferases"/>
    <property type="match status" value="1"/>
</dbReference>
<name>A0A4U3KZW6_9BACT</name>
<comment type="similarity">
    <text evidence="2">Belongs to the class-I pyridoxal-phosphate-dependent aminotransferase family.</text>
</comment>
<reference evidence="7 8" key="1">
    <citation type="submission" date="2019-05" db="EMBL/GenBank/DDBJ databases">
        <title>Panacibacter sp. strain 17mud1-8 Genome sequencing and assembly.</title>
        <authorList>
            <person name="Chhetri G."/>
        </authorList>
    </citation>
    <scope>NUCLEOTIDE SEQUENCE [LARGE SCALE GENOMIC DNA]</scope>
    <source>
        <strain evidence="7 8">17mud1-8</strain>
    </source>
</reference>
<dbReference type="NCBIfam" id="NF006569">
    <property type="entry name" value="PRK09082.1"/>
    <property type="match status" value="1"/>
</dbReference>
<dbReference type="InterPro" id="IPR004839">
    <property type="entry name" value="Aminotransferase_I/II_large"/>
</dbReference>
<dbReference type="InterPro" id="IPR015424">
    <property type="entry name" value="PyrdxlP-dep_Trfase"/>
</dbReference>
<sequence length="384" mass="43266">MEHPVIHSKLPEVGTTIFTVMSQLALQHNAINLGQGFPDFNMNERLIQHVHEAMLTGQNQYTHMNGLPLLRERIANKVNQLYNATINPDTQITVTPGATYAIYTAFTTILQPGDEVIVFEPAYDSYIPNIIVNGAKPVIIPLQFPSYAIDWEEVKKKITAKTKAIIINSPHNPTGTVLSNNDLLQLQSIVNNTNIVVISDEVYEHLVYDGLQHESVLKYPELMQRSFVCFSFGKTYSCTGWKMGYCIAPEGLMSEFRKIHQYNAFSTNTPMQAGLAMMLEDATAYLSLSNSMQQKRDYLLLLMQATPFEPLACHGSFFQCYSYQHFSDENDAELAIRLTREVGVATIPASVFYTNHTDNKVLRFCFAKKEATLAEAAARLKQLF</sequence>
<keyword evidence="5" id="KW-0663">Pyridoxal phosphate</keyword>
<dbReference type="AlphaFoldDB" id="A0A4U3KZW6"/>
<dbReference type="InterPro" id="IPR015421">
    <property type="entry name" value="PyrdxlP-dep_Trfase_major"/>
</dbReference>
<evidence type="ECO:0000313" key="7">
    <source>
        <dbReference type="EMBL" id="TKK67449.1"/>
    </source>
</evidence>
<proteinExistence type="inferred from homology"/>
<organism evidence="7 8">
    <name type="scientific">Ilyomonas limi</name>
    <dbReference type="NCBI Taxonomy" id="2575867"/>
    <lineage>
        <taxon>Bacteria</taxon>
        <taxon>Pseudomonadati</taxon>
        <taxon>Bacteroidota</taxon>
        <taxon>Chitinophagia</taxon>
        <taxon>Chitinophagales</taxon>
        <taxon>Chitinophagaceae</taxon>
        <taxon>Ilyomonas</taxon>
    </lineage>
</organism>
<dbReference type="PANTHER" id="PTHR43807:SF20">
    <property type="entry name" value="FI04487P"/>
    <property type="match status" value="1"/>
</dbReference>
<protein>
    <submittedName>
        <fullName evidence="7">Aminotransferase class I/II-fold pyridoxal phosphate-dependent enzyme</fullName>
    </submittedName>
</protein>
<comment type="cofactor">
    <cofactor evidence="1">
        <name>pyridoxal 5'-phosphate</name>
        <dbReference type="ChEBI" id="CHEBI:597326"/>
    </cofactor>
</comment>
<dbReference type="GO" id="GO:0030170">
    <property type="term" value="F:pyridoxal phosphate binding"/>
    <property type="evidence" value="ECO:0007669"/>
    <property type="project" value="InterPro"/>
</dbReference>
<accession>A0A4U3KZW6</accession>
<feature type="domain" description="Aminotransferase class I/classII large" evidence="6">
    <location>
        <begin position="30"/>
        <end position="380"/>
    </location>
</feature>
<evidence type="ECO:0000256" key="1">
    <source>
        <dbReference type="ARBA" id="ARBA00001933"/>
    </source>
</evidence>
<keyword evidence="4 7" id="KW-0808">Transferase</keyword>
<dbReference type="Pfam" id="PF00155">
    <property type="entry name" value="Aminotran_1_2"/>
    <property type="match status" value="1"/>
</dbReference>
<dbReference type="RefSeq" id="WP_137262466.1">
    <property type="nucleotide sequence ID" value="NZ_SZQL01000011.1"/>
</dbReference>
<dbReference type="Gene3D" id="3.40.640.10">
    <property type="entry name" value="Type I PLP-dependent aspartate aminotransferase-like (Major domain)"/>
    <property type="match status" value="1"/>
</dbReference>
<dbReference type="CDD" id="cd00609">
    <property type="entry name" value="AAT_like"/>
    <property type="match status" value="1"/>
</dbReference>
<dbReference type="EMBL" id="SZQL01000011">
    <property type="protein sequence ID" value="TKK67449.1"/>
    <property type="molecule type" value="Genomic_DNA"/>
</dbReference>
<dbReference type="OrthoDB" id="9802328at2"/>
<evidence type="ECO:0000256" key="5">
    <source>
        <dbReference type="ARBA" id="ARBA00022898"/>
    </source>
</evidence>
<dbReference type="GO" id="GO:0016212">
    <property type="term" value="F:kynurenine-oxoglutarate transaminase activity"/>
    <property type="evidence" value="ECO:0007669"/>
    <property type="project" value="TreeGrafter"/>
</dbReference>
<dbReference type="Gene3D" id="3.90.1150.10">
    <property type="entry name" value="Aspartate Aminotransferase, domain 1"/>
    <property type="match status" value="1"/>
</dbReference>
<dbReference type="GO" id="GO:0005737">
    <property type="term" value="C:cytoplasm"/>
    <property type="evidence" value="ECO:0007669"/>
    <property type="project" value="TreeGrafter"/>
</dbReference>
<evidence type="ECO:0000256" key="3">
    <source>
        <dbReference type="ARBA" id="ARBA00022576"/>
    </source>
</evidence>
<dbReference type="PANTHER" id="PTHR43807">
    <property type="entry name" value="FI04487P"/>
    <property type="match status" value="1"/>
</dbReference>
<evidence type="ECO:0000256" key="2">
    <source>
        <dbReference type="ARBA" id="ARBA00007441"/>
    </source>
</evidence>
<evidence type="ECO:0000256" key="4">
    <source>
        <dbReference type="ARBA" id="ARBA00022679"/>
    </source>
</evidence>
<evidence type="ECO:0000259" key="6">
    <source>
        <dbReference type="Pfam" id="PF00155"/>
    </source>
</evidence>
<dbReference type="FunFam" id="3.40.640.10:FF:000033">
    <property type="entry name" value="Aspartate aminotransferase"/>
    <property type="match status" value="1"/>
</dbReference>
<keyword evidence="8" id="KW-1185">Reference proteome</keyword>
<evidence type="ECO:0000313" key="8">
    <source>
        <dbReference type="Proteomes" id="UP000305848"/>
    </source>
</evidence>
<gene>
    <name evidence="7" type="ORF">FC093_14230</name>
</gene>